<proteinExistence type="predicted"/>
<dbReference type="RefSeq" id="WP_124846048.1">
    <property type="nucleotide sequence ID" value="NZ_RQZG01000028.1"/>
</dbReference>
<comment type="caution">
    <text evidence="2">The sequence shown here is derived from an EMBL/GenBank/DDBJ whole genome shotgun (WGS) entry which is preliminary data.</text>
</comment>
<evidence type="ECO:0000259" key="1">
    <source>
        <dbReference type="Pfam" id="PF08241"/>
    </source>
</evidence>
<dbReference type="Proteomes" id="UP000280819">
    <property type="component" value="Unassembled WGS sequence"/>
</dbReference>
<dbReference type="GO" id="GO:0008757">
    <property type="term" value="F:S-adenosylmethionine-dependent methyltransferase activity"/>
    <property type="evidence" value="ECO:0007669"/>
    <property type="project" value="InterPro"/>
</dbReference>
<dbReference type="GO" id="GO:0032259">
    <property type="term" value="P:methylation"/>
    <property type="evidence" value="ECO:0007669"/>
    <property type="project" value="UniProtKB-KW"/>
</dbReference>
<dbReference type="EMBL" id="RQZG01000028">
    <property type="protein sequence ID" value="RRD03115.1"/>
    <property type="molecule type" value="Genomic_DNA"/>
</dbReference>
<gene>
    <name evidence="2" type="ORF">EII34_15355</name>
</gene>
<dbReference type="InterPro" id="IPR029063">
    <property type="entry name" value="SAM-dependent_MTases_sf"/>
</dbReference>
<dbReference type="InterPro" id="IPR013216">
    <property type="entry name" value="Methyltransf_11"/>
</dbReference>
<feature type="domain" description="Methyltransferase type 11" evidence="1">
    <location>
        <begin position="57"/>
        <end position="149"/>
    </location>
</feature>
<accession>A0A3P1T1G8</accession>
<dbReference type="Gene3D" id="3.40.50.150">
    <property type="entry name" value="Vaccinia Virus protein VP39"/>
    <property type="match status" value="1"/>
</dbReference>
<dbReference type="SUPFAM" id="SSF53335">
    <property type="entry name" value="S-adenosyl-L-methionine-dependent methyltransferases"/>
    <property type="match status" value="1"/>
</dbReference>
<dbReference type="Pfam" id="PF08241">
    <property type="entry name" value="Methyltransf_11"/>
    <property type="match status" value="1"/>
</dbReference>
<dbReference type="PANTHER" id="PTHR43460">
    <property type="entry name" value="METHYLTRANSFERASE"/>
    <property type="match status" value="1"/>
</dbReference>
<keyword evidence="2" id="KW-0489">Methyltransferase</keyword>
<evidence type="ECO:0000313" key="3">
    <source>
        <dbReference type="Proteomes" id="UP000280819"/>
    </source>
</evidence>
<sequence length="254" mass="27963">MTVGSPSWLEALRLAHRGHAMIGWDFSVLSGRLVADEPWWDFEADCRVAMSSANRILDLGTGGGERLLGLLDGIDHTHRTIVATEGWEPNLPVARSALSDAGVAVIAHDPETGAGLPFPDNSVDLVMSRHEAFDAAEVARILAPGGRFLTQQVEARDAEEIHDWFDEPFTYPEVTLPRQVETLTAAGLSIATADEWQGTMEFVDAEALVTYLSLVPWDAPGFTVDAHVERLAELDSHRPIRVTQRRFRIHAVRP</sequence>
<organism evidence="2 3">
    <name type="scientific">Arachnia propionica</name>
    <dbReference type="NCBI Taxonomy" id="1750"/>
    <lineage>
        <taxon>Bacteria</taxon>
        <taxon>Bacillati</taxon>
        <taxon>Actinomycetota</taxon>
        <taxon>Actinomycetes</taxon>
        <taxon>Propionibacteriales</taxon>
        <taxon>Propionibacteriaceae</taxon>
        <taxon>Arachnia</taxon>
    </lineage>
</organism>
<name>A0A3P1T1G8_9ACTN</name>
<evidence type="ECO:0000313" key="2">
    <source>
        <dbReference type="EMBL" id="RRD03115.1"/>
    </source>
</evidence>
<dbReference type="InterPro" id="IPR052939">
    <property type="entry name" value="23S_rRNA_MeTrnsfrase_RlmA"/>
</dbReference>
<reference evidence="2 3" key="1">
    <citation type="submission" date="2018-11" db="EMBL/GenBank/DDBJ databases">
        <title>Genomes From Bacteria Associated with the Canine Oral Cavity: a Test Case for Automated Genome-Based Taxonomic Assignment.</title>
        <authorList>
            <person name="Coil D.A."/>
            <person name="Jospin G."/>
            <person name="Darling A.E."/>
            <person name="Wallis C."/>
            <person name="Davis I.J."/>
            <person name="Harris S."/>
            <person name="Eisen J.A."/>
            <person name="Holcombe L.J."/>
            <person name="O'Flynn C."/>
        </authorList>
    </citation>
    <scope>NUCLEOTIDE SEQUENCE [LARGE SCALE GENOMIC DNA]</scope>
    <source>
        <strain evidence="2 3">OH887_COT-365</strain>
    </source>
</reference>
<dbReference type="OrthoDB" id="9795864at2"/>
<keyword evidence="2" id="KW-0808">Transferase</keyword>
<dbReference type="PANTHER" id="PTHR43460:SF1">
    <property type="entry name" value="METHYLTRANSFERASE TYPE 11 DOMAIN-CONTAINING PROTEIN"/>
    <property type="match status" value="1"/>
</dbReference>
<dbReference type="AlphaFoldDB" id="A0A3P1T1G8"/>
<protein>
    <submittedName>
        <fullName evidence="2">Methyltransferase domain-containing protein</fullName>
    </submittedName>
</protein>